<protein>
    <submittedName>
        <fullName evidence="1">DNA polymerase III sliding clamp (Beta) subunit (PCNA family)</fullName>
    </submittedName>
</protein>
<proteinExistence type="predicted"/>
<reference evidence="1 2" key="1">
    <citation type="submission" date="2023-07" db="EMBL/GenBank/DDBJ databases">
        <title>Genomic Encyclopedia of Type Strains, Phase IV (KMG-IV): sequencing the most valuable type-strain genomes for metagenomic binning, comparative biology and taxonomic classification.</title>
        <authorList>
            <person name="Goeker M."/>
        </authorList>
    </citation>
    <scope>NUCLEOTIDE SEQUENCE [LARGE SCALE GENOMIC DNA]</scope>
    <source>
        <strain evidence="1 2">DSM 16980</strain>
    </source>
</reference>
<comment type="caution">
    <text evidence="1">The sequence shown here is derived from an EMBL/GenBank/DDBJ whole genome shotgun (WGS) entry which is preliminary data.</text>
</comment>
<dbReference type="EMBL" id="JAUSUE010000001">
    <property type="protein sequence ID" value="MDQ0202504.1"/>
    <property type="molecule type" value="Genomic_DNA"/>
</dbReference>
<dbReference type="RefSeq" id="WP_307222384.1">
    <property type="nucleotide sequence ID" value="NZ_CP116940.1"/>
</dbReference>
<keyword evidence="2" id="KW-1185">Reference proteome</keyword>
<dbReference type="Proteomes" id="UP001239167">
    <property type="component" value="Unassembled WGS sequence"/>
</dbReference>
<evidence type="ECO:0000313" key="1">
    <source>
        <dbReference type="EMBL" id="MDQ0202504.1"/>
    </source>
</evidence>
<dbReference type="Gene3D" id="3.70.10.10">
    <property type="match status" value="1"/>
</dbReference>
<name>A0ABT9Y3U9_9FIRM</name>
<accession>A0ABT9Y3U9</accession>
<evidence type="ECO:0000313" key="2">
    <source>
        <dbReference type="Proteomes" id="UP001239167"/>
    </source>
</evidence>
<gene>
    <name evidence="1" type="ORF">J2S01_000189</name>
</gene>
<organism evidence="1 2">
    <name type="scientific">Pectinatus haikarae</name>
    <dbReference type="NCBI Taxonomy" id="349096"/>
    <lineage>
        <taxon>Bacteria</taxon>
        <taxon>Bacillati</taxon>
        <taxon>Bacillota</taxon>
        <taxon>Negativicutes</taxon>
        <taxon>Selenomonadales</taxon>
        <taxon>Selenomonadaceae</taxon>
        <taxon>Pectinatus</taxon>
    </lineage>
</organism>
<sequence>MLTVFMKHAKNFVSKDLSRPIFNSIMFDGEYAIATNTHICVAVPFKSEKRIINYKTGIDIEGEIPDYKSCIPTKIEYTARINKIDLPTFIKPLKIIKAMYQTWQHDVIEFTAHGITAHPKIDYDGVYTACFDNIEGQFSAGMSLSSKYLLDILSFFNDLEDAAVQKVVLEFAGNNKPLKISAKCGAFALITPLRKIKE</sequence>